<reference evidence="1 2" key="1">
    <citation type="submission" date="2019-11" db="EMBL/GenBank/DDBJ databases">
        <title>Comparative genomics of hydrocarbon-degrading Desulfosarcina strains.</title>
        <authorList>
            <person name="Watanabe M."/>
            <person name="Kojima H."/>
            <person name="Fukui M."/>
        </authorList>
    </citation>
    <scope>NUCLEOTIDE SEQUENCE [LARGE SCALE GENOMIC DNA]</scope>
    <source>
        <strain evidence="1 2">PP31</strain>
    </source>
</reference>
<dbReference type="RefSeq" id="WP_155307260.1">
    <property type="nucleotide sequence ID" value="NZ_AP021875.1"/>
</dbReference>
<dbReference type="AlphaFoldDB" id="A0A5K7ZG03"/>
<dbReference type="KEGG" id="dwd:DSCW_60600"/>
<gene>
    <name evidence="1" type="ORF">DSCW_60600</name>
</gene>
<evidence type="ECO:0000313" key="2">
    <source>
        <dbReference type="Proteomes" id="UP000427769"/>
    </source>
</evidence>
<protein>
    <submittedName>
        <fullName evidence="1">Uncharacterized protein</fullName>
    </submittedName>
</protein>
<proteinExistence type="predicted"/>
<dbReference type="EMBL" id="AP021875">
    <property type="protein sequence ID" value="BBO78643.1"/>
    <property type="molecule type" value="Genomic_DNA"/>
</dbReference>
<name>A0A5K7ZG03_9BACT</name>
<sequence>MDTRIDELLEHVEETYSGKLQRGGRHYLEVNLSEQARKMGFADLEKKLRTACAIIPLNAPQKGMKVRIDGRTFVNYAEYDSGMAVPGYLAKTAARKYRNFVPQDSMICNFC</sequence>
<dbReference type="Proteomes" id="UP000427769">
    <property type="component" value="Chromosome"/>
</dbReference>
<organism evidence="1 2">
    <name type="scientific">Desulfosarcina widdelii</name>
    <dbReference type="NCBI Taxonomy" id="947919"/>
    <lineage>
        <taxon>Bacteria</taxon>
        <taxon>Pseudomonadati</taxon>
        <taxon>Thermodesulfobacteriota</taxon>
        <taxon>Desulfobacteria</taxon>
        <taxon>Desulfobacterales</taxon>
        <taxon>Desulfosarcinaceae</taxon>
        <taxon>Desulfosarcina</taxon>
    </lineage>
</organism>
<accession>A0A5K7ZG03</accession>
<keyword evidence="2" id="KW-1185">Reference proteome</keyword>
<evidence type="ECO:0000313" key="1">
    <source>
        <dbReference type="EMBL" id="BBO78643.1"/>
    </source>
</evidence>
<dbReference type="OrthoDB" id="5422141at2"/>